<dbReference type="STRING" id="1137284.GCA_001418205_02442"/>
<name>A0A0K6IMR7_9GAMM</name>
<organism evidence="2 3">
    <name type="scientific">Marinomonas fungiae</name>
    <dbReference type="NCBI Taxonomy" id="1137284"/>
    <lineage>
        <taxon>Bacteria</taxon>
        <taxon>Pseudomonadati</taxon>
        <taxon>Pseudomonadota</taxon>
        <taxon>Gammaproteobacteria</taxon>
        <taxon>Oceanospirillales</taxon>
        <taxon>Oceanospirillaceae</taxon>
        <taxon>Marinomonas</taxon>
    </lineage>
</organism>
<feature type="domain" description="Putative DNA-binding" evidence="1">
    <location>
        <begin position="2"/>
        <end position="96"/>
    </location>
</feature>
<accession>A0A0K6IMR7</accession>
<keyword evidence="3" id="KW-1185">Reference proteome</keyword>
<dbReference type="RefSeq" id="WP_055463514.1">
    <property type="nucleotide sequence ID" value="NZ_CYHG01000007.1"/>
</dbReference>
<gene>
    <name evidence="2" type="ORF">Ga0061065_107146</name>
</gene>
<evidence type="ECO:0000313" key="3">
    <source>
        <dbReference type="Proteomes" id="UP000182769"/>
    </source>
</evidence>
<dbReference type="Gene3D" id="1.10.150.690">
    <property type="entry name" value="DUF2063"/>
    <property type="match status" value="1"/>
</dbReference>
<evidence type="ECO:0000313" key="2">
    <source>
        <dbReference type="EMBL" id="CUB04572.1"/>
    </source>
</evidence>
<reference evidence="3" key="1">
    <citation type="submission" date="2015-08" db="EMBL/GenBank/DDBJ databases">
        <authorList>
            <person name="Varghese N."/>
        </authorList>
    </citation>
    <scope>NUCLEOTIDE SEQUENCE [LARGE SCALE GENOMIC DNA]</scope>
    <source>
        <strain evidence="3">JCM 18476</strain>
    </source>
</reference>
<dbReference type="Pfam" id="PF09836">
    <property type="entry name" value="DUF2063"/>
    <property type="match status" value="1"/>
</dbReference>
<dbReference type="EMBL" id="CYHG01000007">
    <property type="protein sequence ID" value="CUB04572.1"/>
    <property type="molecule type" value="Genomic_DNA"/>
</dbReference>
<dbReference type="AlphaFoldDB" id="A0A0K6IMR7"/>
<evidence type="ECO:0000259" key="1">
    <source>
        <dbReference type="Pfam" id="PF09836"/>
    </source>
</evidence>
<proteinExistence type="predicted"/>
<protein>
    <submittedName>
        <fullName evidence="2">Uncharacterized protein conserved in bacteria (DUF2063)</fullName>
    </submittedName>
</protein>
<dbReference type="Proteomes" id="UP000182769">
    <property type="component" value="Unassembled WGS sequence"/>
</dbReference>
<dbReference type="InterPro" id="IPR044922">
    <property type="entry name" value="DUF2063_N_sf"/>
</dbReference>
<sequence length="252" mass="28438">MQQPFKQALLSTHPDTEQALLNDIRGADVTERQQRLNVYRNNVIVSLMEALGDIFPVCKQVVGEAFFNAMARQYIERHPPTSPVLSGYGDQFSEFVRDFFPAQSLPYLPYLCDLEYRLLQLTHTAEVPTLSLSCAQQRLSQVQNPEALALHLSPQCKLLRVPFAVGSLYLAHQTDTPNLSQLNIAQTEYLLLAKASLYGRMYLISAAEFDFLKALQDEPNLSQALPDHEAFDLGQTLAKLMTWQVLHAIEES</sequence>
<dbReference type="InterPro" id="IPR018640">
    <property type="entry name" value="DUF2063"/>
</dbReference>
<dbReference type="OrthoDB" id="4146344at2"/>